<name>A0A7T3RFQ6_9SPIR</name>
<comment type="similarity">
    <text evidence="2">Belongs to the phosphohexose mutase family.</text>
</comment>
<dbReference type="PANTHER" id="PTHR42946">
    <property type="entry name" value="PHOSPHOHEXOSE MUTASE"/>
    <property type="match status" value="1"/>
</dbReference>
<sequence>MILSASGWRKIFTENNDEESKSKHIGLANRRLCALIGETFAQYTIAATQKKSPVIAVATDTRPTGSEIADAVLRALLCRGIKVHFLSVSAAPEIMAYARTLDGFLYISASHNPVGHNGIKFGLNDGGVVPGSEAKKLADSFRAKCGAVNAEEHADRLLAECSESSLKKVLESSAKYKKQALAEYENFLGKVITGFDQKKKQDKIFSEIKNALSKSPVSVLCDMNGSARTLSVDRKYMEERGIKFLSFNDNPGQIVHAIIPEPENLVHCAKAMTELQKSGKTDIKLGYMPDCDGDRGNIVYWDDSSKTAKPIPAQEVFALCVAAEISCSIWSGTESKIAVAVNGPTSMRTDEICAAFGACVFRAEVGEANVVNLAREKREEGYSVRILGEGSNGGNITYPSSVRDPLATIFAIIKLLAIRDSLEHDGTIRPGLFHLWCIKSGQENKYKPDFTLSDILASLPAYTTTGVSESRAVLHVKTEDKGKLKLRFQKLFEQEWKERRDELKEKYGIESYAADTTNGTKEIKNATDWNNGNGGLKIRFMDSSGTNKAFIWMRPSGTESVFRVMCDTKGIKPQEEHSLLEWETSILMRADAIGKQ</sequence>
<evidence type="ECO:0000313" key="6">
    <source>
        <dbReference type="EMBL" id="QQA02252.1"/>
    </source>
</evidence>
<accession>A0A7T3RFQ6</accession>
<dbReference type="GO" id="GO:0005975">
    <property type="term" value="P:carbohydrate metabolic process"/>
    <property type="evidence" value="ECO:0007669"/>
    <property type="project" value="InterPro"/>
</dbReference>
<dbReference type="SUPFAM" id="SSF53738">
    <property type="entry name" value="Phosphoglucomutase, first 3 domains"/>
    <property type="match status" value="1"/>
</dbReference>
<keyword evidence="3" id="KW-0597">Phosphoprotein</keyword>
<evidence type="ECO:0000313" key="7">
    <source>
        <dbReference type="Proteomes" id="UP000595224"/>
    </source>
</evidence>
<proteinExistence type="inferred from homology"/>
<keyword evidence="7" id="KW-1185">Reference proteome</keyword>
<dbReference type="Gene3D" id="3.40.120.10">
    <property type="entry name" value="Alpha-D-Glucose-1,6-Bisphosphate, subunit A, domain 3"/>
    <property type="match status" value="3"/>
</dbReference>
<dbReference type="Pfam" id="PF02878">
    <property type="entry name" value="PGM_PMM_I"/>
    <property type="match status" value="1"/>
</dbReference>
<organism evidence="6 7">
    <name type="scientific">Treponema peruense</name>
    <dbReference type="NCBI Taxonomy" id="2787628"/>
    <lineage>
        <taxon>Bacteria</taxon>
        <taxon>Pseudomonadati</taxon>
        <taxon>Spirochaetota</taxon>
        <taxon>Spirochaetia</taxon>
        <taxon>Spirochaetales</taxon>
        <taxon>Treponemataceae</taxon>
        <taxon>Treponema</taxon>
    </lineage>
</organism>
<evidence type="ECO:0000256" key="3">
    <source>
        <dbReference type="ARBA" id="ARBA00022553"/>
    </source>
</evidence>
<dbReference type="InterPro" id="IPR016055">
    <property type="entry name" value="A-D-PHexomutase_a/b/a-I/II/III"/>
</dbReference>
<dbReference type="AlphaFoldDB" id="A0A7T3RFQ6"/>
<protein>
    <submittedName>
        <fullName evidence="6">Phosphoglucomutase</fullName>
    </submittedName>
</protein>
<dbReference type="EMBL" id="CP064936">
    <property type="protein sequence ID" value="QQA02252.1"/>
    <property type="molecule type" value="Genomic_DNA"/>
</dbReference>
<dbReference type="Proteomes" id="UP000595224">
    <property type="component" value="Chromosome"/>
</dbReference>
<reference evidence="6 7" key="1">
    <citation type="submission" date="2020-11" db="EMBL/GenBank/DDBJ databases">
        <title>Treponema Peruensis nv. sp., first commensal Treponema isolated from human feces.</title>
        <authorList>
            <person name="Belkhou C."/>
            <person name="Raes J."/>
        </authorList>
    </citation>
    <scope>NUCLEOTIDE SEQUENCE [LARGE SCALE GENOMIC DNA]</scope>
    <source>
        <strain evidence="6 7">RCC2812</strain>
    </source>
</reference>
<comment type="cofactor">
    <cofactor evidence="1">
        <name>Mg(2+)</name>
        <dbReference type="ChEBI" id="CHEBI:18420"/>
    </cofactor>
</comment>
<dbReference type="InterPro" id="IPR050060">
    <property type="entry name" value="Phosphoglucosamine_mutase"/>
</dbReference>
<evidence type="ECO:0000256" key="2">
    <source>
        <dbReference type="ARBA" id="ARBA00010231"/>
    </source>
</evidence>
<feature type="domain" description="Alpha-D-phosphohexomutase alpha/beta/alpha" evidence="5">
    <location>
        <begin position="333"/>
        <end position="417"/>
    </location>
</feature>
<dbReference type="Pfam" id="PF02880">
    <property type="entry name" value="PGM_PMM_III"/>
    <property type="match status" value="1"/>
</dbReference>
<dbReference type="InterPro" id="IPR005846">
    <property type="entry name" value="A-D-PHexomutase_a/b/a-III"/>
</dbReference>
<dbReference type="InterPro" id="IPR005844">
    <property type="entry name" value="A-D-PHexomutase_a/b/a-I"/>
</dbReference>
<evidence type="ECO:0000259" key="4">
    <source>
        <dbReference type="Pfam" id="PF02878"/>
    </source>
</evidence>
<evidence type="ECO:0000259" key="5">
    <source>
        <dbReference type="Pfam" id="PF02880"/>
    </source>
</evidence>
<evidence type="ECO:0000256" key="1">
    <source>
        <dbReference type="ARBA" id="ARBA00001946"/>
    </source>
</evidence>
<feature type="domain" description="Alpha-D-phosphohexomutase alpha/beta/alpha" evidence="4">
    <location>
        <begin position="28"/>
        <end position="142"/>
    </location>
</feature>
<dbReference type="GO" id="GO:0004615">
    <property type="term" value="F:phosphomannomutase activity"/>
    <property type="evidence" value="ECO:0007669"/>
    <property type="project" value="TreeGrafter"/>
</dbReference>
<dbReference type="PANTHER" id="PTHR42946:SF1">
    <property type="entry name" value="PHOSPHOGLUCOMUTASE (ALPHA-D-GLUCOSE-1,6-BISPHOSPHATE-DEPENDENT)"/>
    <property type="match status" value="1"/>
</dbReference>
<gene>
    <name evidence="6" type="ORF">IWA51_08560</name>
</gene>
<dbReference type="KEGG" id="tper:IWA51_08560"/>